<dbReference type="InterPro" id="IPR018608">
    <property type="entry name" value="Gti1/Pac2"/>
</dbReference>
<feature type="compositionally biased region" description="Acidic residues" evidence="1">
    <location>
        <begin position="356"/>
        <end position="369"/>
    </location>
</feature>
<organism evidence="2 3">
    <name type="scientific">Batrachochytrium salamandrivorans</name>
    <dbReference type="NCBI Taxonomy" id="1357716"/>
    <lineage>
        <taxon>Eukaryota</taxon>
        <taxon>Fungi</taxon>
        <taxon>Fungi incertae sedis</taxon>
        <taxon>Chytridiomycota</taxon>
        <taxon>Chytridiomycota incertae sedis</taxon>
        <taxon>Chytridiomycetes</taxon>
        <taxon>Rhizophydiales</taxon>
        <taxon>Rhizophydiales incertae sedis</taxon>
        <taxon>Batrachochytrium</taxon>
    </lineage>
</organism>
<dbReference type="PANTHER" id="PTHR28027:SF2">
    <property type="entry name" value="TRANSCRIPTIONAL REGULATOR MIT1"/>
    <property type="match status" value="1"/>
</dbReference>
<accession>A0ABQ8EY89</accession>
<keyword evidence="3" id="KW-1185">Reference proteome</keyword>
<feature type="region of interest" description="Disordered" evidence="1">
    <location>
        <begin position="253"/>
        <end position="272"/>
    </location>
</feature>
<reference evidence="2 3" key="1">
    <citation type="submission" date="2021-02" db="EMBL/GenBank/DDBJ databases">
        <title>Variation within the Batrachochytrium salamandrivorans European outbreak.</title>
        <authorList>
            <person name="Kelly M."/>
            <person name="Pasmans F."/>
            <person name="Shea T.P."/>
            <person name="Munoz J.F."/>
            <person name="Carranza S."/>
            <person name="Cuomo C.A."/>
            <person name="Martel A."/>
        </authorList>
    </citation>
    <scope>NUCLEOTIDE SEQUENCE [LARGE SCALE GENOMIC DNA]</scope>
    <source>
        <strain evidence="2 3">AMFP18/2</strain>
    </source>
</reference>
<evidence type="ECO:0000313" key="2">
    <source>
        <dbReference type="EMBL" id="KAH6587322.1"/>
    </source>
</evidence>
<feature type="compositionally biased region" description="Polar residues" evidence="1">
    <location>
        <begin position="614"/>
        <end position="623"/>
    </location>
</feature>
<evidence type="ECO:0000256" key="1">
    <source>
        <dbReference type="SAM" id="MobiDB-lite"/>
    </source>
</evidence>
<dbReference type="PANTHER" id="PTHR28027">
    <property type="entry name" value="TRANSCRIPTIONAL REGULATOR MIT1"/>
    <property type="match status" value="1"/>
</dbReference>
<comment type="caution">
    <text evidence="2">The sequence shown here is derived from an EMBL/GenBank/DDBJ whole genome shotgun (WGS) entry which is preliminary data.</text>
</comment>
<proteinExistence type="predicted"/>
<feature type="region of interest" description="Disordered" evidence="1">
    <location>
        <begin position="202"/>
        <end position="221"/>
    </location>
</feature>
<gene>
    <name evidence="2" type="ORF">BASA50_001251</name>
</gene>
<name>A0ABQ8EY89_9FUNG</name>
<dbReference type="Pfam" id="PF09729">
    <property type="entry name" value="Gti1_Pac2"/>
    <property type="match status" value="1"/>
</dbReference>
<dbReference type="Proteomes" id="UP001648503">
    <property type="component" value="Unassembled WGS sequence"/>
</dbReference>
<protein>
    <submittedName>
        <fullName evidence="2">Uncharacterized protein</fullName>
    </submittedName>
</protein>
<feature type="region of interest" description="Disordered" evidence="1">
    <location>
        <begin position="339"/>
        <end position="402"/>
    </location>
</feature>
<sequence length="777" mass="82275">MTTTAMMAASTAPPIETAPIKSPIAEVAVTPAIPATTSVEMTTNVVTASTDFSGPVKPESIWAHPSSTVEDTIMSEPVPPRIEAETHHVAPIIAQQQVSQSLPGLPPKRMESFFGFVSTPLDAAILIHASRFQSDAVLPIKRRLLTSERNLVRSGSVFVFTESDSGMKRWTDGMRWSKSRVEGQFLVYRCIDHKRPVSSVSGAAATSSNANGHSTNTNSTAAAAAPSFSAANATSTTSPVTVHQSAPSWLETIDAPLPPCTSDAESAPLASSVDYDDRSSDCIAVQNSTSAEHLSASALSASDAACLEWIPDVQRPFALGKRSISPIKSDLHRLLIPSRPSSAMSHSSAPTGSPDVGDDYEQNGYDDADLSGLSAPPPLMKRQRTLDNPLPSRLHSAPAMRRQMSTESIVSTSSLASSSGSPYADDTLSKKTFSVKIRGVVSHVICYFTRMDVAAGVLPIPASCPQFSDLVVPREYLDPGNFRLHPKGSVAVQSVILPYMSADLKVAAISAQVANISSVVTTVAPGITPRHRSLAPAHSGSASAKGPAPIKSRYTADIDLEAFPTPPHHTPLACIIAAAASMHNDNHEATQAATTSEGHWGHSYSLPTPPPLSKPNQSNASNKRSIRSRLRSERRVTISHGDSSLFDVPLPLEFQQLHEHISQLFAVPNTSRLRIMLSGLGEICDHDTFSIIHSGDVLTVVVASPPTYTHEIPTPLKNEMRSTALGLNDMSDLSEATTQAALTLATLSGAAGDANSMCWHSTSKVNGVLASASASVL</sequence>
<dbReference type="EMBL" id="JAFCIX010000565">
    <property type="protein sequence ID" value="KAH6587322.1"/>
    <property type="molecule type" value="Genomic_DNA"/>
</dbReference>
<feature type="compositionally biased region" description="Low complexity" evidence="1">
    <location>
        <begin position="339"/>
        <end position="353"/>
    </location>
</feature>
<evidence type="ECO:0000313" key="3">
    <source>
        <dbReference type="Proteomes" id="UP001648503"/>
    </source>
</evidence>
<feature type="region of interest" description="Disordered" evidence="1">
    <location>
        <begin position="586"/>
        <end position="634"/>
    </location>
</feature>